<dbReference type="Pfam" id="PF00366">
    <property type="entry name" value="Ribosomal_S17"/>
    <property type="match status" value="1"/>
</dbReference>
<keyword evidence="3 6" id="KW-0694">RNA-binding</keyword>
<comment type="subunit">
    <text evidence="6">Part of the 30S ribosomal subunit.</text>
</comment>
<evidence type="ECO:0000256" key="4">
    <source>
        <dbReference type="ARBA" id="ARBA00022980"/>
    </source>
</evidence>
<dbReference type="EMBL" id="CP018799">
    <property type="protein sequence ID" value="ATX78795.1"/>
    <property type="molecule type" value="Genomic_DNA"/>
</dbReference>
<dbReference type="GO" id="GO:0003735">
    <property type="term" value="F:structural constituent of ribosome"/>
    <property type="evidence" value="ECO:0007669"/>
    <property type="project" value="UniProtKB-UniRule"/>
</dbReference>
<dbReference type="GO" id="GO:0006412">
    <property type="term" value="P:translation"/>
    <property type="evidence" value="ECO:0007669"/>
    <property type="project" value="UniProtKB-UniRule"/>
</dbReference>
<comment type="function">
    <text evidence="6">One of the primary rRNA binding proteins, it binds specifically to the 5'-end of 16S ribosomal RNA.</text>
</comment>
<keyword evidence="5 6" id="KW-0687">Ribonucleoprotein</keyword>
<name>A0A2K8KVF1_MARES</name>
<dbReference type="Proteomes" id="UP000231701">
    <property type="component" value="Chromosome"/>
</dbReference>
<evidence type="ECO:0000313" key="8">
    <source>
        <dbReference type="Proteomes" id="UP000231701"/>
    </source>
</evidence>
<accession>A0A2K8KVF1</accession>
<evidence type="ECO:0000256" key="3">
    <source>
        <dbReference type="ARBA" id="ARBA00022884"/>
    </source>
</evidence>
<dbReference type="CDD" id="cd00364">
    <property type="entry name" value="Ribosomal_uS17"/>
    <property type="match status" value="1"/>
</dbReference>
<dbReference type="PANTHER" id="PTHR10744">
    <property type="entry name" value="40S RIBOSOMAL PROTEIN S11 FAMILY MEMBER"/>
    <property type="match status" value="1"/>
</dbReference>
<dbReference type="NCBIfam" id="NF004123">
    <property type="entry name" value="PRK05610.1"/>
    <property type="match status" value="1"/>
</dbReference>
<dbReference type="InterPro" id="IPR000266">
    <property type="entry name" value="Ribosomal_uS17"/>
</dbReference>
<keyword evidence="4 6" id="KW-0689">Ribosomal protein</keyword>
<dbReference type="Gene3D" id="2.40.50.140">
    <property type="entry name" value="Nucleic acid-binding proteins"/>
    <property type="match status" value="1"/>
</dbReference>
<evidence type="ECO:0000313" key="7">
    <source>
        <dbReference type="EMBL" id="ATX78795.1"/>
    </source>
</evidence>
<dbReference type="GO" id="GO:0019843">
    <property type="term" value="F:rRNA binding"/>
    <property type="evidence" value="ECO:0007669"/>
    <property type="project" value="UniProtKB-UniRule"/>
</dbReference>
<dbReference type="SUPFAM" id="SSF50249">
    <property type="entry name" value="Nucleic acid-binding proteins"/>
    <property type="match status" value="1"/>
</dbReference>
<comment type="similarity">
    <text evidence="1 6">Belongs to the universal ribosomal protein uS17 family.</text>
</comment>
<dbReference type="KEGG" id="maes:Ga0123461_0343"/>
<keyword evidence="8" id="KW-1185">Reference proteome</keyword>
<organism evidence="7 8">
    <name type="scientific">Mariprofundus aestuarium</name>
    <dbReference type="NCBI Taxonomy" id="1921086"/>
    <lineage>
        <taxon>Bacteria</taxon>
        <taxon>Pseudomonadati</taxon>
        <taxon>Pseudomonadota</taxon>
        <taxon>Candidatius Mariprofundia</taxon>
        <taxon>Mariprofundales</taxon>
        <taxon>Mariprofundaceae</taxon>
        <taxon>Mariprofundus</taxon>
    </lineage>
</organism>
<proteinExistence type="inferred from homology"/>
<dbReference type="OrthoDB" id="9811714at2"/>
<sequence length="88" mass="10183">MSEATTNKRTLEGVVVSNKGEKTVVVQVERKFIHPRYRKTVRSHKKYMAHDAENTCNIGDTVRIIESAPISRRKRWTMEAVLTRAEQL</sequence>
<dbReference type="PANTHER" id="PTHR10744:SF1">
    <property type="entry name" value="SMALL RIBOSOMAL SUBUNIT PROTEIN US17M"/>
    <property type="match status" value="1"/>
</dbReference>
<evidence type="ECO:0000256" key="2">
    <source>
        <dbReference type="ARBA" id="ARBA00022730"/>
    </source>
</evidence>
<dbReference type="HAMAP" id="MF_01345_B">
    <property type="entry name" value="Ribosomal_uS17_B"/>
    <property type="match status" value="1"/>
</dbReference>
<dbReference type="GO" id="GO:0022627">
    <property type="term" value="C:cytosolic small ribosomal subunit"/>
    <property type="evidence" value="ECO:0007669"/>
    <property type="project" value="UniProtKB-UniRule"/>
</dbReference>
<reference evidence="7 8" key="1">
    <citation type="submission" date="2016-12" db="EMBL/GenBank/DDBJ databases">
        <title>Isolation and genomic insights into novel planktonic Zetaproteobacteria from stratified waters of the Chesapeake Bay.</title>
        <authorList>
            <person name="McAllister S.M."/>
            <person name="Kato S."/>
            <person name="Chan C.S."/>
            <person name="Chiu B.K."/>
            <person name="Field E.K."/>
        </authorList>
    </citation>
    <scope>NUCLEOTIDE SEQUENCE [LARGE SCALE GENOMIC DNA]</scope>
    <source>
        <strain evidence="7 8">CP-5</strain>
    </source>
</reference>
<gene>
    <name evidence="6" type="primary">rpsQ</name>
    <name evidence="7" type="ORF">Ga0123461_0343</name>
</gene>
<evidence type="ECO:0000256" key="1">
    <source>
        <dbReference type="ARBA" id="ARBA00010254"/>
    </source>
</evidence>
<protein>
    <recommendedName>
        <fullName evidence="6">Small ribosomal subunit protein uS17</fullName>
    </recommendedName>
</protein>
<evidence type="ECO:0000256" key="6">
    <source>
        <dbReference type="HAMAP-Rule" id="MF_01345"/>
    </source>
</evidence>
<dbReference type="PRINTS" id="PR00973">
    <property type="entry name" value="RIBOSOMALS17"/>
</dbReference>
<dbReference type="RefSeq" id="WP_100276760.1">
    <property type="nucleotide sequence ID" value="NZ_CP018799.1"/>
</dbReference>
<keyword evidence="2 6" id="KW-0699">rRNA-binding</keyword>
<dbReference type="NCBIfam" id="TIGR03635">
    <property type="entry name" value="uS17_bact"/>
    <property type="match status" value="1"/>
</dbReference>
<dbReference type="InterPro" id="IPR012340">
    <property type="entry name" value="NA-bd_OB-fold"/>
</dbReference>
<evidence type="ECO:0000256" key="5">
    <source>
        <dbReference type="ARBA" id="ARBA00023274"/>
    </source>
</evidence>
<dbReference type="InterPro" id="IPR019984">
    <property type="entry name" value="Ribosomal_uS17_bact/chlr"/>
</dbReference>
<dbReference type="AlphaFoldDB" id="A0A2K8KVF1"/>